<dbReference type="InterPro" id="IPR039034">
    <property type="entry name" value="INPP4"/>
</dbReference>
<protein>
    <submittedName>
        <fullName evidence="3">Uncharacterized protein</fullName>
    </submittedName>
</protein>
<evidence type="ECO:0000313" key="4">
    <source>
        <dbReference type="Proteomes" id="UP001381693"/>
    </source>
</evidence>
<proteinExistence type="predicted"/>
<dbReference type="Proteomes" id="UP001381693">
    <property type="component" value="Unassembled WGS sequence"/>
</dbReference>
<comment type="caution">
    <text evidence="3">The sequence shown here is derived from an EMBL/GenBank/DDBJ whole genome shotgun (WGS) entry which is preliminary data.</text>
</comment>
<accession>A0AAN8X0A3</accession>
<evidence type="ECO:0000256" key="1">
    <source>
        <dbReference type="ARBA" id="ARBA00022801"/>
    </source>
</evidence>
<dbReference type="GO" id="GO:0005737">
    <property type="term" value="C:cytoplasm"/>
    <property type="evidence" value="ECO:0007669"/>
    <property type="project" value="TreeGrafter"/>
</dbReference>
<sequence length="128" mass="14552">MAPTNLHLQRMWAQNESLRRSGFYDIMTVGVFSAHPHGYKNGGLVNMLQKAKSSRRTPGGGDKAWASETAVEGIKRLRHEVTTLLRSMLMAFRQEDLSLLKTLLPQLQEKCYIYGAAFYGLRDRKCFS</sequence>
<dbReference type="EMBL" id="JAXCGZ010011731">
    <property type="protein sequence ID" value="KAK7074207.1"/>
    <property type="molecule type" value="Genomic_DNA"/>
</dbReference>
<organism evidence="3 4">
    <name type="scientific">Halocaridina rubra</name>
    <name type="common">Hawaiian red shrimp</name>
    <dbReference type="NCBI Taxonomy" id="373956"/>
    <lineage>
        <taxon>Eukaryota</taxon>
        <taxon>Metazoa</taxon>
        <taxon>Ecdysozoa</taxon>
        <taxon>Arthropoda</taxon>
        <taxon>Crustacea</taxon>
        <taxon>Multicrustacea</taxon>
        <taxon>Malacostraca</taxon>
        <taxon>Eumalacostraca</taxon>
        <taxon>Eucarida</taxon>
        <taxon>Decapoda</taxon>
        <taxon>Pleocyemata</taxon>
        <taxon>Caridea</taxon>
        <taxon>Atyoidea</taxon>
        <taxon>Atyidae</taxon>
        <taxon>Halocaridina</taxon>
    </lineage>
</organism>
<evidence type="ECO:0000313" key="3">
    <source>
        <dbReference type="EMBL" id="KAK7074207.1"/>
    </source>
</evidence>
<dbReference type="PANTHER" id="PTHR12187">
    <property type="entry name" value="AGAP000124-PA"/>
    <property type="match status" value="1"/>
</dbReference>
<dbReference type="AlphaFoldDB" id="A0AAN8X0A3"/>
<keyword evidence="4" id="KW-1185">Reference proteome</keyword>
<keyword evidence="1" id="KW-0378">Hydrolase</keyword>
<dbReference type="GO" id="GO:0016316">
    <property type="term" value="F:phosphatidylinositol-3,4-bisphosphate 4-phosphatase activity"/>
    <property type="evidence" value="ECO:0007669"/>
    <property type="project" value="InterPro"/>
</dbReference>
<gene>
    <name evidence="3" type="ORF">SK128_026670</name>
</gene>
<evidence type="ECO:0000256" key="2">
    <source>
        <dbReference type="ARBA" id="ARBA00023098"/>
    </source>
</evidence>
<dbReference type="PANTHER" id="PTHR12187:SF11">
    <property type="entry name" value="PHOSPHATIDYLINOSITOL-3,4-BISPHOSPHATE 4-PHOSPHATASE"/>
    <property type="match status" value="1"/>
</dbReference>
<reference evidence="3 4" key="1">
    <citation type="submission" date="2023-11" db="EMBL/GenBank/DDBJ databases">
        <title>Halocaridina rubra genome assembly.</title>
        <authorList>
            <person name="Smith C."/>
        </authorList>
    </citation>
    <scope>NUCLEOTIDE SEQUENCE [LARGE SCALE GENOMIC DNA]</scope>
    <source>
        <strain evidence="3">EP-1</strain>
        <tissue evidence="3">Whole</tissue>
    </source>
</reference>
<keyword evidence="2" id="KW-0443">Lipid metabolism</keyword>
<name>A0AAN8X0A3_HALRR</name>